<dbReference type="GO" id="GO:0003899">
    <property type="term" value="F:DNA-directed RNA polymerase activity"/>
    <property type="evidence" value="ECO:0007669"/>
    <property type="project" value="InterPro"/>
</dbReference>
<evidence type="ECO:0000313" key="3">
    <source>
        <dbReference type="Proteomes" id="UP000316798"/>
    </source>
</evidence>
<organism evidence="2 3">
    <name type="scientific">Rhodoferax sediminis</name>
    <dbReference type="NCBI Taxonomy" id="2509614"/>
    <lineage>
        <taxon>Bacteria</taxon>
        <taxon>Pseudomonadati</taxon>
        <taxon>Pseudomonadota</taxon>
        <taxon>Betaproteobacteria</taxon>
        <taxon>Burkholderiales</taxon>
        <taxon>Comamonadaceae</taxon>
        <taxon>Rhodoferax</taxon>
    </lineage>
</organism>
<dbReference type="KEGG" id="rhf:EUB48_07940"/>
<reference evidence="2 3" key="1">
    <citation type="submission" date="2019-01" db="EMBL/GenBank/DDBJ databases">
        <title>Genomic insights into a novel species Rhodoferax sp.</title>
        <authorList>
            <person name="Jin L."/>
        </authorList>
    </citation>
    <scope>NUCLEOTIDE SEQUENCE [LARGE SCALE GENOMIC DNA]</scope>
    <source>
        <strain evidence="2 3">CHu59-6-5</strain>
    </source>
</reference>
<protein>
    <recommendedName>
        <fullName evidence="1">Zinc finger CHC2-type domain-containing protein</fullName>
    </recommendedName>
</protein>
<dbReference type="Proteomes" id="UP000316798">
    <property type="component" value="Chromosome"/>
</dbReference>
<dbReference type="GO" id="GO:0006260">
    <property type="term" value="P:DNA replication"/>
    <property type="evidence" value="ECO:0007669"/>
    <property type="project" value="InterPro"/>
</dbReference>
<sequence length="155" mass="16603">MTFDRTLLPDPTTYFENQGLTLKGPRSAKWKTTSCTFHGGSDSMRINTANGAWVCMACGVKGGDVLAYHMQANHLDFVEAAKALGAWADNGQPTTAYKPTPLPARAALEVLQQEVMLAAVAAANVARGVSLSDADRTRLLQAAGRINRIVEVFHG</sequence>
<dbReference type="GO" id="GO:0003677">
    <property type="term" value="F:DNA binding"/>
    <property type="evidence" value="ECO:0007669"/>
    <property type="project" value="InterPro"/>
</dbReference>
<dbReference type="Gene3D" id="3.90.580.10">
    <property type="entry name" value="Zinc finger, CHC2-type domain"/>
    <property type="match status" value="1"/>
</dbReference>
<dbReference type="Pfam" id="PF01807">
    <property type="entry name" value="Zn_ribbon_DnaG"/>
    <property type="match status" value="1"/>
</dbReference>
<dbReference type="SMART" id="SM00400">
    <property type="entry name" value="ZnF_CHCC"/>
    <property type="match status" value="1"/>
</dbReference>
<dbReference type="GO" id="GO:0008270">
    <property type="term" value="F:zinc ion binding"/>
    <property type="evidence" value="ECO:0007669"/>
    <property type="project" value="InterPro"/>
</dbReference>
<dbReference type="AlphaFoldDB" id="A0A515DA02"/>
<accession>A0A515DA02</accession>
<name>A0A515DA02_9BURK</name>
<evidence type="ECO:0000313" key="2">
    <source>
        <dbReference type="EMBL" id="QDL37224.1"/>
    </source>
</evidence>
<dbReference type="InterPro" id="IPR002694">
    <property type="entry name" value="Znf_CHC2"/>
</dbReference>
<keyword evidence="3" id="KW-1185">Reference proteome</keyword>
<gene>
    <name evidence="2" type="ORF">EUB48_07940</name>
</gene>
<dbReference type="SUPFAM" id="SSF57783">
    <property type="entry name" value="Zinc beta-ribbon"/>
    <property type="match status" value="1"/>
</dbReference>
<evidence type="ECO:0000259" key="1">
    <source>
        <dbReference type="SMART" id="SM00400"/>
    </source>
</evidence>
<proteinExistence type="predicted"/>
<dbReference type="OrthoDB" id="5639125at2"/>
<dbReference type="EMBL" id="CP035503">
    <property type="protein sequence ID" value="QDL37224.1"/>
    <property type="molecule type" value="Genomic_DNA"/>
</dbReference>
<dbReference type="InterPro" id="IPR036977">
    <property type="entry name" value="DNA_primase_Znf_CHC2"/>
</dbReference>
<feature type="domain" description="Zinc finger CHC2-type" evidence="1">
    <location>
        <begin position="35"/>
        <end position="85"/>
    </location>
</feature>
<dbReference type="RefSeq" id="WP_142818393.1">
    <property type="nucleotide sequence ID" value="NZ_CP035503.1"/>
</dbReference>